<gene>
    <name evidence="2" type="ORF">AVL61_16320</name>
</gene>
<feature type="region of interest" description="Disordered" evidence="1">
    <location>
        <begin position="439"/>
        <end position="463"/>
    </location>
</feature>
<proteinExistence type="predicted"/>
<reference evidence="3" key="1">
    <citation type="submission" date="2015-12" db="EMBL/GenBank/DDBJ databases">
        <authorList>
            <person name="Nair G.R."/>
            <person name="Kaur G."/>
            <person name="Mayilraj S."/>
        </authorList>
    </citation>
    <scope>NUCLEOTIDE SEQUENCE [LARGE SCALE GENOMIC DNA]</scope>
    <source>
        <strain evidence="3">CD08_4</strain>
    </source>
</reference>
<dbReference type="SUPFAM" id="SSF56112">
    <property type="entry name" value="Protein kinase-like (PK-like)"/>
    <property type="match status" value="2"/>
</dbReference>
<organism evidence="2 3">
    <name type="scientific">Kocuria rosea subsp. polaris</name>
    <dbReference type="NCBI Taxonomy" id="136273"/>
    <lineage>
        <taxon>Bacteria</taxon>
        <taxon>Bacillati</taxon>
        <taxon>Actinomycetota</taxon>
        <taxon>Actinomycetes</taxon>
        <taxon>Micrococcales</taxon>
        <taxon>Micrococcaceae</taxon>
        <taxon>Kocuria</taxon>
    </lineage>
</organism>
<dbReference type="OrthoDB" id="7842280at2"/>
<feature type="compositionally biased region" description="Basic and acidic residues" evidence="1">
    <location>
        <begin position="443"/>
        <end position="452"/>
    </location>
</feature>
<accession>A0A0W8IQF0</accession>
<dbReference type="Gene3D" id="3.90.1200.10">
    <property type="match status" value="2"/>
</dbReference>
<dbReference type="EMBL" id="LQBK01000001">
    <property type="protein sequence ID" value="KUG62305.1"/>
    <property type="molecule type" value="Genomic_DNA"/>
</dbReference>
<sequence length="807" mass="86402">MNAHLPHSWESLPALDTILDADRLTELFGNELGGRLRTSRLRYKPGVSVVARVDVEGTGAVHWVAAYAPTGDGRDKLDKVMARNDHEPRHGRSGPVLVSGVPGQPGHRLAVGRIAADPDLRRPLIALDPQQGQNLGQPGAPARLLRYNPRRRAVFTDTDHDTGARLVTKVTAGPSPADPALLARLAAAGVPVLAPVPAPGRTWSPHAVRYPWFGSGDLADLAADRSDASARVTALPAATAAGAALARLHLGGPSLIGSARVGVPIVPERKLTALAADLGELDTDLAQRCALIGRAVTAAITERERAGLRLLHGDFSADQVLVERSAGPEAPQLRLTDLDRVRTGPAADDLGGFLAVELLGSGTMEAPDGPEKPALTGALLRGYGAESDLPGPDEILAWAAFHVLARTMEPFRSSAQDWRERTHRQLVLAHQLLEQALQAPSTDTRDVPHDRSAPSSAPPVRVPEAVTDADGSQLRVCRAWPTGTGRLALELADDQGRVRAGEAMPGPDRSWTVHVLPYGEDPRLPGLAAAVADNGRVVVHRHHRRAVVETRDRYVKYLARGRAVRVAELSAALHGQGLAAGFAVPVVLGHTEDRVEFSVLPGRSLHELGAKGHADDYRAACGHWAKLWPVLATTVPGDEQLPEHTAEDEARTLSRWAGRLEAFPGLLDAHPGVVDHLARRIGEDLVALPGRRRARTVLHRDLHDKQLLFNGEQLGLLDFDTAAHGEPELDLANLTVHLELRVAQGLLDPSLQAAGHEAVAAVAETLEADPARLAVYAEATRLRLACLYAFRPRWRHVAQGLLDKLGS</sequence>
<evidence type="ECO:0008006" key="4">
    <source>
        <dbReference type="Google" id="ProtNLM"/>
    </source>
</evidence>
<evidence type="ECO:0000313" key="2">
    <source>
        <dbReference type="EMBL" id="KUG62305.1"/>
    </source>
</evidence>
<comment type="caution">
    <text evidence="2">The sequence shown here is derived from an EMBL/GenBank/DDBJ whole genome shotgun (WGS) entry which is preliminary data.</text>
</comment>
<dbReference type="RefSeq" id="WP_058872355.1">
    <property type="nucleotide sequence ID" value="NZ_LQBK01000001.1"/>
</dbReference>
<evidence type="ECO:0000256" key="1">
    <source>
        <dbReference type="SAM" id="MobiDB-lite"/>
    </source>
</evidence>
<name>A0A0W8IQF0_KOCRO</name>
<evidence type="ECO:0000313" key="3">
    <source>
        <dbReference type="Proteomes" id="UP000053512"/>
    </source>
</evidence>
<dbReference type="AlphaFoldDB" id="A0A0W8IQF0"/>
<protein>
    <recommendedName>
        <fullName evidence="4">Aminoglycoside phosphotransferase domain-containing protein</fullName>
    </recommendedName>
</protein>
<dbReference type="InterPro" id="IPR011009">
    <property type="entry name" value="Kinase-like_dom_sf"/>
</dbReference>
<dbReference type="Proteomes" id="UP000053512">
    <property type="component" value="Unassembled WGS sequence"/>
</dbReference>